<evidence type="ECO:0000313" key="3">
    <source>
        <dbReference type="EMBL" id="MDR7341276.1"/>
    </source>
</evidence>
<gene>
    <name evidence="3" type="ORF">J2S69_004995</name>
    <name evidence="2" type="ORF">O2L01_01955</name>
</gene>
<feature type="transmembrane region" description="Helical" evidence="1">
    <location>
        <begin position="6"/>
        <end position="26"/>
    </location>
</feature>
<dbReference type="PANTHER" id="PTHR30354">
    <property type="entry name" value="GNT FAMILY GLUCONATE TRANSPORTER"/>
    <property type="match status" value="1"/>
</dbReference>
<dbReference type="NCBIfam" id="NF007332">
    <property type="entry name" value="PRK09821.1"/>
    <property type="match status" value="1"/>
</dbReference>
<dbReference type="Proteomes" id="UP001183604">
    <property type="component" value="Unassembled WGS sequence"/>
</dbReference>
<evidence type="ECO:0000313" key="2">
    <source>
        <dbReference type="EMBL" id="MDA1383733.1"/>
    </source>
</evidence>
<dbReference type="PIRSF" id="PIRSF002746">
    <property type="entry name" value="Gluconate_transporter"/>
    <property type="match status" value="1"/>
</dbReference>
<keyword evidence="1" id="KW-1133">Transmembrane helix</keyword>
<feature type="transmembrane region" description="Helical" evidence="1">
    <location>
        <begin position="117"/>
        <end position="146"/>
    </location>
</feature>
<dbReference type="GO" id="GO:0005886">
    <property type="term" value="C:plasma membrane"/>
    <property type="evidence" value="ECO:0007669"/>
    <property type="project" value="TreeGrafter"/>
</dbReference>
<dbReference type="EMBL" id="JAPZVQ010000001">
    <property type="protein sequence ID" value="MDA1383733.1"/>
    <property type="molecule type" value="Genomic_DNA"/>
</dbReference>
<proteinExistence type="predicted"/>
<dbReference type="AlphaFoldDB" id="A0A9X3PHD6"/>
<evidence type="ECO:0000313" key="5">
    <source>
        <dbReference type="Proteomes" id="UP001183604"/>
    </source>
</evidence>
<feature type="transmembrane region" description="Helical" evidence="1">
    <location>
        <begin position="323"/>
        <end position="344"/>
    </location>
</feature>
<feature type="transmembrane region" description="Helical" evidence="1">
    <location>
        <begin position="364"/>
        <end position="382"/>
    </location>
</feature>
<dbReference type="NCBIfam" id="TIGR00791">
    <property type="entry name" value="gntP"/>
    <property type="match status" value="1"/>
</dbReference>
<dbReference type="InterPro" id="IPR003474">
    <property type="entry name" value="Glcn_transporter"/>
</dbReference>
<dbReference type="Pfam" id="PF02447">
    <property type="entry name" value="GntP_permease"/>
    <property type="match status" value="1"/>
</dbReference>
<reference evidence="2" key="1">
    <citation type="submission" date="2022-12" db="EMBL/GenBank/DDBJ databases">
        <title>Gycomyces niveus sp.nov., a novel actinomycete isolated from soil in Shouguang.</title>
        <authorList>
            <person name="Yang X."/>
        </authorList>
    </citation>
    <scope>NUCLEOTIDE SEQUENCE</scope>
    <source>
        <strain evidence="2">DSM 44724</strain>
    </source>
</reference>
<feature type="transmembrane region" description="Helical" evidence="1">
    <location>
        <begin position="287"/>
        <end position="311"/>
    </location>
</feature>
<feature type="transmembrane region" description="Helical" evidence="1">
    <location>
        <begin position="191"/>
        <end position="213"/>
    </location>
</feature>
<dbReference type="RefSeq" id="WP_270119923.1">
    <property type="nucleotide sequence ID" value="NZ_BAAAOM010000001.1"/>
</dbReference>
<dbReference type="Proteomes" id="UP001145799">
    <property type="component" value="Unassembled WGS sequence"/>
</dbReference>
<protein>
    <submittedName>
        <fullName evidence="3">GntP family gluconate:H+ symporter</fullName>
    </submittedName>
    <submittedName>
        <fullName evidence="2">GntP family transporter</fullName>
    </submittedName>
</protein>
<evidence type="ECO:0000256" key="1">
    <source>
        <dbReference type="SAM" id="Phobius"/>
    </source>
</evidence>
<sequence>MGFTLPLPALILVGLAGVVLLLVLVIKCKMQAFYALIITSIAVGIGAGLPLTTIPAQGDEPEKLGVIQAIIAGVGGTLGSVAVLVALGSMLGKIIEISGGADALAGKFTSWLGPKRVGVALTAAAAILAIPVFFDAGFIILIPIIYAFSKAAGLNPIKFGLPVAGVMLAVHVAVPPHPGIVGGAAVLGADVGWITILSLAVSVPLAIAAYFLGKLFNRREYSMIAATKAMFDGFGQDDGPKNGTLGDGEKAPGAGTIIGIIVLPLALIMVGTTIAPEFAEGTFWNGLLSMIGQPIFALAVAIGAAMFALGVRRGWSAAKLGEVMESALPAAAVIILVTGAGGGFGKVLTESGIGAAVAESLADAGIPVLLAVFLISLILRAAQGSATVAITTAAGLMLPAVQALGLDAVHLALVALAIGYGALGLSHVNDSGFWIVTRYLGLSVKDGLRVWTPLTTALGLLGFLITAGLYVLIPSG</sequence>
<keyword evidence="5" id="KW-1185">Reference proteome</keyword>
<organism evidence="2 4">
    <name type="scientific">Glycomyces lechevalierae</name>
    <dbReference type="NCBI Taxonomy" id="256034"/>
    <lineage>
        <taxon>Bacteria</taxon>
        <taxon>Bacillati</taxon>
        <taxon>Actinomycetota</taxon>
        <taxon>Actinomycetes</taxon>
        <taxon>Glycomycetales</taxon>
        <taxon>Glycomycetaceae</taxon>
        <taxon>Glycomyces</taxon>
    </lineage>
</organism>
<dbReference type="PANTHER" id="PTHR30354:SF25">
    <property type="entry name" value="INNER MEMBRANE PERMEASE YGBN"/>
    <property type="match status" value="1"/>
</dbReference>
<dbReference type="EMBL" id="JAVDYD010000001">
    <property type="protein sequence ID" value="MDR7341276.1"/>
    <property type="molecule type" value="Genomic_DNA"/>
</dbReference>
<reference evidence="3 5" key="2">
    <citation type="submission" date="2023-07" db="EMBL/GenBank/DDBJ databases">
        <title>Sequencing the genomes of 1000 actinobacteria strains.</title>
        <authorList>
            <person name="Klenk H.-P."/>
        </authorList>
    </citation>
    <scope>NUCLEOTIDE SEQUENCE [LARGE SCALE GENOMIC DNA]</scope>
    <source>
        <strain evidence="3 5">DSM 44724</strain>
    </source>
</reference>
<keyword evidence="1" id="KW-0812">Transmembrane</keyword>
<name>A0A9X3PHD6_9ACTN</name>
<feature type="transmembrane region" description="Helical" evidence="1">
    <location>
        <begin position="403"/>
        <end position="423"/>
    </location>
</feature>
<comment type="caution">
    <text evidence="2">The sequence shown here is derived from an EMBL/GenBank/DDBJ whole genome shotgun (WGS) entry which is preliminary data.</text>
</comment>
<dbReference type="GO" id="GO:0015128">
    <property type="term" value="F:gluconate transmembrane transporter activity"/>
    <property type="evidence" value="ECO:0007669"/>
    <property type="project" value="InterPro"/>
</dbReference>
<accession>A0A9X3PHD6</accession>
<feature type="transmembrane region" description="Helical" evidence="1">
    <location>
        <begin position="254"/>
        <end position="275"/>
    </location>
</feature>
<evidence type="ECO:0000313" key="4">
    <source>
        <dbReference type="Proteomes" id="UP001145799"/>
    </source>
</evidence>
<feature type="transmembrane region" description="Helical" evidence="1">
    <location>
        <begin position="66"/>
        <end position="87"/>
    </location>
</feature>
<feature type="transmembrane region" description="Helical" evidence="1">
    <location>
        <begin position="450"/>
        <end position="473"/>
    </location>
</feature>
<feature type="transmembrane region" description="Helical" evidence="1">
    <location>
        <begin position="33"/>
        <end position="54"/>
    </location>
</feature>
<keyword evidence="1" id="KW-0472">Membrane</keyword>